<feature type="compositionally biased region" description="Low complexity" evidence="1">
    <location>
        <begin position="53"/>
        <end position="68"/>
    </location>
</feature>
<accession>B4JN16</accession>
<proteinExistence type="predicted"/>
<evidence type="ECO:0000256" key="1">
    <source>
        <dbReference type="SAM" id="MobiDB-lite"/>
    </source>
</evidence>
<feature type="region of interest" description="Disordered" evidence="1">
    <location>
        <begin position="36"/>
        <end position="76"/>
    </location>
</feature>
<name>B4JN16_DROGR</name>
<reference evidence="2 3" key="1">
    <citation type="journal article" date="2007" name="Nature">
        <title>Evolution of genes and genomes on the Drosophila phylogeny.</title>
        <authorList>
            <consortium name="Drosophila 12 Genomes Consortium"/>
            <person name="Clark A.G."/>
            <person name="Eisen M.B."/>
            <person name="Smith D.R."/>
            <person name="Bergman C.M."/>
            <person name="Oliver B."/>
            <person name="Markow T.A."/>
            <person name="Kaufman T.C."/>
            <person name="Kellis M."/>
            <person name="Gelbart W."/>
            <person name="Iyer V.N."/>
            <person name="Pollard D.A."/>
            <person name="Sackton T.B."/>
            <person name="Larracuente A.M."/>
            <person name="Singh N.D."/>
            <person name="Abad J.P."/>
            <person name="Abt D.N."/>
            <person name="Adryan B."/>
            <person name="Aguade M."/>
            <person name="Akashi H."/>
            <person name="Anderson W.W."/>
            <person name="Aquadro C.F."/>
            <person name="Ardell D.H."/>
            <person name="Arguello R."/>
            <person name="Artieri C.G."/>
            <person name="Barbash D.A."/>
            <person name="Barker D."/>
            <person name="Barsanti P."/>
            <person name="Batterham P."/>
            <person name="Batzoglou S."/>
            <person name="Begun D."/>
            <person name="Bhutkar A."/>
            <person name="Blanco E."/>
            <person name="Bosak S.A."/>
            <person name="Bradley R.K."/>
            <person name="Brand A.D."/>
            <person name="Brent M.R."/>
            <person name="Brooks A.N."/>
            <person name="Brown R.H."/>
            <person name="Butlin R.K."/>
            <person name="Caggese C."/>
            <person name="Calvi B.R."/>
            <person name="Bernardo de Carvalho A."/>
            <person name="Caspi A."/>
            <person name="Castrezana S."/>
            <person name="Celniker S.E."/>
            <person name="Chang J.L."/>
            <person name="Chapple C."/>
            <person name="Chatterji S."/>
            <person name="Chinwalla A."/>
            <person name="Civetta A."/>
            <person name="Clifton S.W."/>
            <person name="Comeron J.M."/>
            <person name="Costello J.C."/>
            <person name="Coyne J.A."/>
            <person name="Daub J."/>
            <person name="David R.G."/>
            <person name="Delcher A.L."/>
            <person name="Delehaunty K."/>
            <person name="Do C.B."/>
            <person name="Ebling H."/>
            <person name="Edwards K."/>
            <person name="Eickbush T."/>
            <person name="Evans J.D."/>
            <person name="Filipski A."/>
            <person name="Findeiss S."/>
            <person name="Freyhult E."/>
            <person name="Fulton L."/>
            <person name="Fulton R."/>
            <person name="Garcia A.C."/>
            <person name="Gardiner A."/>
            <person name="Garfield D.A."/>
            <person name="Garvin B.E."/>
            <person name="Gibson G."/>
            <person name="Gilbert D."/>
            <person name="Gnerre S."/>
            <person name="Godfrey J."/>
            <person name="Good R."/>
            <person name="Gotea V."/>
            <person name="Gravely B."/>
            <person name="Greenberg A.J."/>
            <person name="Griffiths-Jones S."/>
            <person name="Gross S."/>
            <person name="Guigo R."/>
            <person name="Gustafson E.A."/>
            <person name="Haerty W."/>
            <person name="Hahn M.W."/>
            <person name="Halligan D.L."/>
            <person name="Halpern A.L."/>
            <person name="Halter G.M."/>
            <person name="Han M.V."/>
            <person name="Heger A."/>
            <person name="Hillier L."/>
            <person name="Hinrichs A.S."/>
            <person name="Holmes I."/>
            <person name="Hoskins R.A."/>
            <person name="Hubisz M.J."/>
            <person name="Hultmark D."/>
            <person name="Huntley M.A."/>
            <person name="Jaffe D.B."/>
            <person name="Jagadeeshan S."/>
            <person name="Jeck W.R."/>
            <person name="Johnson J."/>
            <person name="Jones C.D."/>
            <person name="Jordan W.C."/>
            <person name="Karpen G.H."/>
            <person name="Kataoka E."/>
            <person name="Keightley P.D."/>
            <person name="Kheradpour P."/>
            <person name="Kirkness E.F."/>
            <person name="Koerich L.B."/>
            <person name="Kristiansen K."/>
            <person name="Kudrna D."/>
            <person name="Kulathinal R.J."/>
            <person name="Kumar S."/>
            <person name="Kwok R."/>
            <person name="Lander E."/>
            <person name="Langley C.H."/>
            <person name="Lapoint R."/>
            <person name="Lazzaro B.P."/>
            <person name="Lee S.J."/>
            <person name="Levesque L."/>
            <person name="Li R."/>
            <person name="Lin C.F."/>
            <person name="Lin M.F."/>
            <person name="Lindblad-Toh K."/>
            <person name="Llopart A."/>
            <person name="Long M."/>
            <person name="Low L."/>
            <person name="Lozovsky E."/>
            <person name="Lu J."/>
            <person name="Luo M."/>
            <person name="Machado C.A."/>
            <person name="Makalowski W."/>
            <person name="Marzo M."/>
            <person name="Matsuda M."/>
            <person name="Matzkin L."/>
            <person name="McAllister B."/>
            <person name="McBride C.S."/>
            <person name="McKernan B."/>
            <person name="McKernan K."/>
            <person name="Mendez-Lago M."/>
            <person name="Minx P."/>
            <person name="Mollenhauer M.U."/>
            <person name="Montooth K."/>
            <person name="Mount S.M."/>
            <person name="Mu X."/>
            <person name="Myers E."/>
            <person name="Negre B."/>
            <person name="Newfeld S."/>
            <person name="Nielsen R."/>
            <person name="Noor M.A."/>
            <person name="O'Grady P."/>
            <person name="Pachter L."/>
            <person name="Papaceit M."/>
            <person name="Parisi M.J."/>
            <person name="Parisi M."/>
            <person name="Parts L."/>
            <person name="Pedersen J.S."/>
            <person name="Pesole G."/>
            <person name="Phillippy A.M."/>
            <person name="Ponting C.P."/>
            <person name="Pop M."/>
            <person name="Porcelli D."/>
            <person name="Powell J.R."/>
            <person name="Prohaska S."/>
            <person name="Pruitt K."/>
            <person name="Puig M."/>
            <person name="Quesneville H."/>
            <person name="Ram K.R."/>
            <person name="Rand D."/>
            <person name="Rasmussen M.D."/>
            <person name="Reed L.K."/>
            <person name="Reenan R."/>
            <person name="Reily A."/>
            <person name="Remington K.A."/>
            <person name="Rieger T.T."/>
            <person name="Ritchie M.G."/>
            <person name="Robin C."/>
            <person name="Rogers Y.H."/>
            <person name="Rohde C."/>
            <person name="Rozas J."/>
            <person name="Rubenfield M.J."/>
            <person name="Ruiz A."/>
            <person name="Russo S."/>
            <person name="Salzberg S.L."/>
            <person name="Sanchez-Gracia A."/>
            <person name="Saranga D.J."/>
            <person name="Sato H."/>
            <person name="Schaeffer S.W."/>
            <person name="Schatz M.C."/>
            <person name="Schlenke T."/>
            <person name="Schwartz R."/>
            <person name="Segarra C."/>
            <person name="Singh R.S."/>
            <person name="Sirot L."/>
            <person name="Sirota M."/>
            <person name="Sisneros N.B."/>
            <person name="Smith C.D."/>
            <person name="Smith T.F."/>
            <person name="Spieth J."/>
            <person name="Stage D.E."/>
            <person name="Stark A."/>
            <person name="Stephan W."/>
            <person name="Strausberg R.L."/>
            <person name="Strempel S."/>
            <person name="Sturgill D."/>
            <person name="Sutton G."/>
            <person name="Sutton G.G."/>
            <person name="Tao W."/>
            <person name="Teichmann S."/>
            <person name="Tobari Y.N."/>
            <person name="Tomimura Y."/>
            <person name="Tsolas J.M."/>
            <person name="Valente V.L."/>
            <person name="Venter E."/>
            <person name="Venter J.C."/>
            <person name="Vicario S."/>
            <person name="Vieira F.G."/>
            <person name="Vilella A.J."/>
            <person name="Villasante A."/>
            <person name="Walenz B."/>
            <person name="Wang J."/>
            <person name="Wasserman M."/>
            <person name="Watts T."/>
            <person name="Wilson D."/>
            <person name="Wilson R.K."/>
            <person name="Wing R.A."/>
            <person name="Wolfner M.F."/>
            <person name="Wong A."/>
            <person name="Wong G.K."/>
            <person name="Wu C.I."/>
            <person name="Wu G."/>
            <person name="Yamamoto D."/>
            <person name="Yang H.P."/>
            <person name="Yang S.P."/>
            <person name="Yorke J.A."/>
            <person name="Yoshida K."/>
            <person name="Zdobnov E."/>
            <person name="Zhang P."/>
            <person name="Zhang Y."/>
            <person name="Zimin A.V."/>
            <person name="Baldwin J."/>
            <person name="Abdouelleil A."/>
            <person name="Abdulkadir J."/>
            <person name="Abebe A."/>
            <person name="Abera B."/>
            <person name="Abreu J."/>
            <person name="Acer S.C."/>
            <person name="Aftuck L."/>
            <person name="Alexander A."/>
            <person name="An P."/>
            <person name="Anderson E."/>
            <person name="Anderson S."/>
            <person name="Arachi H."/>
            <person name="Azer M."/>
            <person name="Bachantsang P."/>
            <person name="Barry A."/>
            <person name="Bayul T."/>
            <person name="Berlin A."/>
            <person name="Bessette D."/>
            <person name="Bloom T."/>
            <person name="Blye J."/>
            <person name="Boguslavskiy L."/>
            <person name="Bonnet C."/>
            <person name="Boukhgalter B."/>
            <person name="Bourzgui I."/>
            <person name="Brown A."/>
            <person name="Cahill P."/>
            <person name="Channer S."/>
            <person name="Cheshatsang Y."/>
            <person name="Chuda L."/>
            <person name="Citroen M."/>
            <person name="Collymore A."/>
            <person name="Cooke P."/>
            <person name="Costello M."/>
            <person name="D'Aco K."/>
            <person name="Daza R."/>
            <person name="De Haan G."/>
            <person name="DeGray S."/>
            <person name="DeMaso C."/>
            <person name="Dhargay N."/>
            <person name="Dooley K."/>
            <person name="Dooley E."/>
            <person name="Doricent M."/>
            <person name="Dorje P."/>
            <person name="Dorjee K."/>
            <person name="Dupes A."/>
            <person name="Elong R."/>
            <person name="Falk J."/>
            <person name="Farina A."/>
            <person name="Faro S."/>
            <person name="Ferguson D."/>
            <person name="Fisher S."/>
            <person name="Foley C.D."/>
            <person name="Franke A."/>
            <person name="Friedrich D."/>
            <person name="Gadbois L."/>
            <person name="Gearin G."/>
            <person name="Gearin C.R."/>
            <person name="Giannoukos G."/>
            <person name="Goode T."/>
            <person name="Graham J."/>
            <person name="Grandbois E."/>
            <person name="Grewal S."/>
            <person name="Gyaltsen K."/>
            <person name="Hafez N."/>
            <person name="Hagos B."/>
            <person name="Hall J."/>
            <person name="Henson C."/>
            <person name="Hollinger A."/>
            <person name="Honan T."/>
            <person name="Huard M.D."/>
            <person name="Hughes L."/>
            <person name="Hurhula B."/>
            <person name="Husby M.E."/>
            <person name="Kamat A."/>
            <person name="Kanga B."/>
            <person name="Kashin S."/>
            <person name="Khazanovich D."/>
            <person name="Kisner P."/>
            <person name="Lance K."/>
            <person name="Lara M."/>
            <person name="Lee W."/>
            <person name="Lennon N."/>
            <person name="Letendre F."/>
            <person name="LeVine R."/>
            <person name="Lipovsky A."/>
            <person name="Liu X."/>
            <person name="Liu J."/>
            <person name="Liu S."/>
            <person name="Lokyitsang T."/>
            <person name="Lokyitsang Y."/>
            <person name="Lubonja R."/>
            <person name="Lui A."/>
            <person name="MacDonald P."/>
            <person name="Magnisalis V."/>
            <person name="Maru K."/>
            <person name="Matthews C."/>
            <person name="McCusker W."/>
            <person name="McDonough S."/>
            <person name="Mehta T."/>
            <person name="Meldrim J."/>
            <person name="Meneus L."/>
            <person name="Mihai O."/>
            <person name="Mihalev A."/>
            <person name="Mihova T."/>
            <person name="Mittelman R."/>
            <person name="Mlenga V."/>
            <person name="Montmayeur A."/>
            <person name="Mulrain L."/>
            <person name="Navidi A."/>
            <person name="Naylor J."/>
            <person name="Negash T."/>
            <person name="Nguyen T."/>
            <person name="Nguyen N."/>
            <person name="Nicol R."/>
            <person name="Norbu C."/>
            <person name="Norbu N."/>
            <person name="Novod N."/>
            <person name="O'Neill B."/>
            <person name="Osman S."/>
            <person name="Markiewicz E."/>
            <person name="Oyono O.L."/>
            <person name="Patti C."/>
            <person name="Phunkhang P."/>
            <person name="Pierre F."/>
            <person name="Priest M."/>
            <person name="Raghuraman S."/>
            <person name="Rege F."/>
            <person name="Reyes R."/>
            <person name="Rise C."/>
            <person name="Rogov P."/>
            <person name="Ross K."/>
            <person name="Ryan E."/>
            <person name="Settipalli S."/>
            <person name="Shea T."/>
            <person name="Sherpa N."/>
            <person name="Shi L."/>
            <person name="Shih D."/>
            <person name="Sparrow T."/>
            <person name="Spaulding J."/>
            <person name="Stalker J."/>
            <person name="Stange-Thomann N."/>
            <person name="Stavropoulos S."/>
            <person name="Stone C."/>
            <person name="Strader C."/>
            <person name="Tesfaye S."/>
            <person name="Thomson T."/>
            <person name="Thoulutsang Y."/>
            <person name="Thoulutsang D."/>
            <person name="Topham K."/>
            <person name="Topping I."/>
            <person name="Tsamla T."/>
            <person name="Vassiliev H."/>
            <person name="Vo A."/>
            <person name="Wangchuk T."/>
            <person name="Wangdi T."/>
            <person name="Weiand M."/>
            <person name="Wilkinson J."/>
            <person name="Wilson A."/>
            <person name="Yadav S."/>
            <person name="Young G."/>
            <person name="Yu Q."/>
            <person name="Zembek L."/>
            <person name="Zhong D."/>
            <person name="Zimmer A."/>
            <person name="Zwirko Z."/>
            <person name="Jaffe D.B."/>
            <person name="Alvarez P."/>
            <person name="Brockman W."/>
            <person name="Butler J."/>
            <person name="Chin C."/>
            <person name="Gnerre S."/>
            <person name="Grabherr M."/>
            <person name="Kleber M."/>
            <person name="Mauceli E."/>
            <person name="MacCallum I."/>
        </authorList>
    </citation>
    <scope>NUCLEOTIDE SEQUENCE [LARGE SCALE GENOMIC DNA]</scope>
    <source>
        <strain evidence="3">Tucson 15287-2541.00</strain>
    </source>
</reference>
<evidence type="ECO:0000313" key="2">
    <source>
        <dbReference type="EMBL" id="EDV92109.1"/>
    </source>
</evidence>
<organism evidence="3">
    <name type="scientific">Drosophila grimshawi</name>
    <name type="common">Hawaiian fruit fly</name>
    <name type="synonym">Idiomyia grimshawi</name>
    <dbReference type="NCBI Taxonomy" id="7222"/>
    <lineage>
        <taxon>Eukaryota</taxon>
        <taxon>Metazoa</taxon>
        <taxon>Ecdysozoa</taxon>
        <taxon>Arthropoda</taxon>
        <taxon>Hexapoda</taxon>
        <taxon>Insecta</taxon>
        <taxon>Pterygota</taxon>
        <taxon>Neoptera</taxon>
        <taxon>Endopterygota</taxon>
        <taxon>Diptera</taxon>
        <taxon>Brachycera</taxon>
        <taxon>Muscomorpha</taxon>
        <taxon>Ephydroidea</taxon>
        <taxon>Drosophilidae</taxon>
        <taxon>Drosophila</taxon>
        <taxon>Hawaiian Drosophila</taxon>
    </lineage>
</organism>
<evidence type="ECO:0000313" key="3">
    <source>
        <dbReference type="Proteomes" id="UP000001070"/>
    </source>
</evidence>
<keyword evidence="3" id="KW-1185">Reference proteome</keyword>
<sequence length="76" mass="8538">MPDSDSDPDRIIVIIIETHAPIFMVCHRDYECHQAASSKQQQQQQQLHSSIEGNMKNGNGNSRNNKINTLSYLAGL</sequence>
<dbReference type="InParanoid" id="B4JN16"/>
<gene>
    <name evidence="2" type="primary">Dgri\GH24731</name>
    <name evidence="2" type="ORF">Dgri_GH24731</name>
</gene>
<protein>
    <submittedName>
        <fullName evidence="2">GH24731</fullName>
    </submittedName>
</protein>
<dbReference type="HOGENOM" id="CLU_2657054_0_0_1"/>
<dbReference type="AlphaFoldDB" id="B4JN16"/>
<dbReference type="EMBL" id="CH916371">
    <property type="protein sequence ID" value="EDV92109.1"/>
    <property type="molecule type" value="Genomic_DNA"/>
</dbReference>
<dbReference type="Proteomes" id="UP000001070">
    <property type="component" value="Unassembled WGS sequence"/>
</dbReference>